<dbReference type="InterPro" id="IPR036908">
    <property type="entry name" value="RlpA-like_sf"/>
</dbReference>
<dbReference type="AlphaFoldDB" id="A0AAV9XPG3"/>
<accession>A0AAV9XPG3</accession>
<dbReference type="SUPFAM" id="SSF50685">
    <property type="entry name" value="Barwin-like endoglucanases"/>
    <property type="match status" value="1"/>
</dbReference>
<dbReference type="Pfam" id="PF02015">
    <property type="entry name" value="Glyco_hydro_45"/>
    <property type="match status" value="1"/>
</dbReference>
<gene>
    <name evidence="11" type="ORF">TWF694_000721</name>
</gene>
<dbReference type="Proteomes" id="UP001365542">
    <property type="component" value="Unassembled WGS sequence"/>
</dbReference>
<feature type="chain" id="PRO_5043889089" description="cellulase" evidence="9">
    <location>
        <begin position="19"/>
        <end position="270"/>
    </location>
</feature>
<evidence type="ECO:0000256" key="4">
    <source>
        <dbReference type="ARBA" id="ARBA00022801"/>
    </source>
</evidence>
<name>A0AAV9XPG3_9PEZI</name>
<organism evidence="11 12">
    <name type="scientific">Orbilia ellipsospora</name>
    <dbReference type="NCBI Taxonomy" id="2528407"/>
    <lineage>
        <taxon>Eukaryota</taxon>
        <taxon>Fungi</taxon>
        <taxon>Dikarya</taxon>
        <taxon>Ascomycota</taxon>
        <taxon>Pezizomycotina</taxon>
        <taxon>Orbiliomycetes</taxon>
        <taxon>Orbiliales</taxon>
        <taxon>Orbiliaceae</taxon>
        <taxon>Orbilia</taxon>
    </lineage>
</organism>
<evidence type="ECO:0000313" key="11">
    <source>
        <dbReference type="EMBL" id="KAK6544007.1"/>
    </source>
</evidence>
<comment type="catalytic activity">
    <reaction evidence="1">
        <text>Endohydrolysis of (1-&gt;4)-beta-D-glucosidic linkages in cellulose, lichenin and cereal beta-D-glucans.</text>
        <dbReference type="EC" id="3.2.1.4"/>
    </reaction>
</comment>
<proteinExistence type="inferred from homology"/>
<evidence type="ECO:0000256" key="3">
    <source>
        <dbReference type="ARBA" id="ARBA00012601"/>
    </source>
</evidence>
<keyword evidence="5" id="KW-0136">Cellulose degradation</keyword>
<evidence type="ECO:0000256" key="6">
    <source>
        <dbReference type="ARBA" id="ARBA00023277"/>
    </source>
</evidence>
<reference evidence="11 12" key="1">
    <citation type="submission" date="2019-10" db="EMBL/GenBank/DDBJ databases">
        <authorList>
            <person name="Palmer J.M."/>
        </authorList>
    </citation>
    <scope>NUCLEOTIDE SEQUENCE [LARGE SCALE GENOMIC DNA]</scope>
    <source>
        <strain evidence="11 12">TWF694</strain>
    </source>
</reference>
<dbReference type="InterPro" id="IPR000334">
    <property type="entry name" value="Glyco_hydro_45"/>
</dbReference>
<keyword evidence="9" id="KW-0732">Signal</keyword>
<comment type="caution">
    <text evidence="11">The sequence shown here is derived from an EMBL/GenBank/DDBJ whole genome shotgun (WGS) entry which is preliminary data.</text>
</comment>
<feature type="signal peptide" evidence="9">
    <location>
        <begin position="1"/>
        <end position="18"/>
    </location>
</feature>
<dbReference type="PANTHER" id="PTHR39730">
    <property type="entry name" value="ENDOGLUCANASE 1"/>
    <property type="match status" value="1"/>
</dbReference>
<protein>
    <recommendedName>
        <fullName evidence="3">cellulase</fullName>
        <ecNumber evidence="3">3.2.1.4</ecNumber>
    </recommendedName>
</protein>
<keyword evidence="12" id="KW-1185">Reference proteome</keyword>
<keyword evidence="8" id="KW-0624">Polysaccharide degradation</keyword>
<sequence>MATFLLTLFMGIIPRILAADKLNGVGSTGLYWDCCKPSCSWSQKGPFSTHPVQACNKDDSPLNDLTAGSACGQGGTSYVCNNQQPWAVNDTFSYGFVSAYIVGATEYDWCCSCYEISFLNGGIQGKRMIVQASNTGYDDPTRDIFGVGAPSAPDYASACLNRYNGAGDGFLGENGTVLTTRDECNDLPMPLQAGCFWRFDWFNDARKPNMTFARVKCPKVLTDITGCIRDDEQTFNTTSGTKGNSLAESGSMSLLAISLFFAVWTLCFTL</sequence>
<evidence type="ECO:0000256" key="8">
    <source>
        <dbReference type="ARBA" id="ARBA00023326"/>
    </source>
</evidence>
<evidence type="ECO:0000256" key="1">
    <source>
        <dbReference type="ARBA" id="ARBA00000966"/>
    </source>
</evidence>
<dbReference type="EC" id="3.2.1.4" evidence="3"/>
<evidence type="ECO:0000256" key="2">
    <source>
        <dbReference type="ARBA" id="ARBA00007793"/>
    </source>
</evidence>
<evidence type="ECO:0000259" key="10">
    <source>
        <dbReference type="Pfam" id="PF02015"/>
    </source>
</evidence>
<keyword evidence="6" id="KW-0119">Carbohydrate metabolism</keyword>
<keyword evidence="7" id="KW-0326">Glycosidase</keyword>
<comment type="similarity">
    <text evidence="2">Belongs to the glycosyl hydrolase 45 (cellulase K) family.</text>
</comment>
<dbReference type="EMBL" id="JAVHJO010000001">
    <property type="protein sequence ID" value="KAK6544007.1"/>
    <property type="molecule type" value="Genomic_DNA"/>
</dbReference>
<evidence type="ECO:0000256" key="9">
    <source>
        <dbReference type="SAM" id="SignalP"/>
    </source>
</evidence>
<evidence type="ECO:0000256" key="5">
    <source>
        <dbReference type="ARBA" id="ARBA00023001"/>
    </source>
</evidence>
<dbReference type="Gene3D" id="2.40.40.10">
    <property type="entry name" value="RlpA-like domain"/>
    <property type="match status" value="1"/>
</dbReference>
<keyword evidence="4" id="KW-0378">Hydrolase</keyword>
<dbReference type="InterPro" id="IPR052288">
    <property type="entry name" value="GH45_Enzymes"/>
</dbReference>
<dbReference type="PANTHER" id="PTHR39730:SF1">
    <property type="entry name" value="ENDOGLUCANASE 1"/>
    <property type="match status" value="1"/>
</dbReference>
<evidence type="ECO:0000256" key="7">
    <source>
        <dbReference type="ARBA" id="ARBA00023295"/>
    </source>
</evidence>
<feature type="domain" description="Glycosyl hydrolases family 45 active site" evidence="10">
    <location>
        <begin position="26"/>
        <end position="227"/>
    </location>
</feature>
<dbReference type="GO" id="GO:0008810">
    <property type="term" value="F:cellulase activity"/>
    <property type="evidence" value="ECO:0007669"/>
    <property type="project" value="UniProtKB-EC"/>
</dbReference>
<dbReference type="GO" id="GO:0030245">
    <property type="term" value="P:cellulose catabolic process"/>
    <property type="evidence" value="ECO:0007669"/>
    <property type="project" value="UniProtKB-KW"/>
</dbReference>
<evidence type="ECO:0000313" key="12">
    <source>
        <dbReference type="Proteomes" id="UP001365542"/>
    </source>
</evidence>